<accession>A0AAV5RIF3</accession>
<sequence length="316" mass="35861">MVSIAIPSTCIGAQTCTNLQQATFSLYEVSRACAMFNVTEIVIYDVREETLDSKTDLSESKPKKIKLDSESSETSKAMEQTNSENRSLDMMFSANMLQYFITPRHLRTLIFKGIGNNRQFKYAQKIPEIPYINDSHSNVIQGIAVPRAKPKKLPGQKKLTKKNRRDASNTKYINIGFDRLFALSKEQTVPVHSQVFVDFKTGEVVSGPRQYTVRAVKNFSHIFTESPFPEGYEQTLFVPCQHFKSEKTPLIQEVGVPDSKEKLMLIFGKWDEVQLSVKNDEELELEDAADLFDGMYPTFSKARLEDVVMVSLAKLS</sequence>
<evidence type="ECO:0000313" key="3">
    <source>
        <dbReference type="EMBL" id="GMM50933.1"/>
    </source>
</evidence>
<dbReference type="SUPFAM" id="SSF75217">
    <property type="entry name" value="alpha/beta knot"/>
    <property type="match status" value="1"/>
</dbReference>
<dbReference type="Proteomes" id="UP001362899">
    <property type="component" value="Unassembled WGS sequence"/>
</dbReference>
<keyword evidence="3" id="KW-0808">Transferase</keyword>
<evidence type="ECO:0000256" key="1">
    <source>
        <dbReference type="ARBA" id="ARBA00009841"/>
    </source>
</evidence>
<dbReference type="InterPro" id="IPR029026">
    <property type="entry name" value="tRNA_m1G_MTases_N"/>
</dbReference>
<gene>
    <name evidence="3" type="ORF">DASB73_018910</name>
</gene>
<organism evidence="3 4">
    <name type="scientific">Starmerella bacillaris</name>
    <name type="common">Yeast</name>
    <name type="synonym">Candida zemplinina</name>
    <dbReference type="NCBI Taxonomy" id="1247836"/>
    <lineage>
        <taxon>Eukaryota</taxon>
        <taxon>Fungi</taxon>
        <taxon>Dikarya</taxon>
        <taxon>Ascomycota</taxon>
        <taxon>Saccharomycotina</taxon>
        <taxon>Dipodascomycetes</taxon>
        <taxon>Dipodascales</taxon>
        <taxon>Trichomonascaceae</taxon>
        <taxon>Starmerella</taxon>
    </lineage>
</organism>
<evidence type="ECO:0000256" key="2">
    <source>
        <dbReference type="SAM" id="MobiDB-lite"/>
    </source>
</evidence>
<dbReference type="EMBL" id="BTGC01000003">
    <property type="protein sequence ID" value="GMM50933.1"/>
    <property type="molecule type" value="Genomic_DNA"/>
</dbReference>
<comment type="caution">
    <text evidence="3">The sequence shown here is derived from an EMBL/GenBank/DDBJ whole genome shotgun (WGS) entry which is preliminary data.</text>
</comment>
<feature type="compositionally biased region" description="Polar residues" evidence="2">
    <location>
        <begin position="72"/>
        <end position="83"/>
    </location>
</feature>
<keyword evidence="3" id="KW-0489">Methyltransferase</keyword>
<name>A0AAV5RIF3_STABA</name>
<proteinExistence type="inferred from homology"/>
<feature type="compositionally biased region" description="Basic and acidic residues" evidence="2">
    <location>
        <begin position="53"/>
        <end position="69"/>
    </location>
</feature>
<dbReference type="InterPro" id="IPR003750">
    <property type="entry name" value="Put_MeTrfase-C9orf114-like"/>
</dbReference>
<protein>
    <submittedName>
        <fullName evidence="3">Methyltransferase</fullName>
    </submittedName>
</protein>
<dbReference type="PANTHER" id="PTHR12150">
    <property type="entry name" value="CLASS IV SAM-BINDING METHYLTRANSFERASE-RELATED"/>
    <property type="match status" value="1"/>
</dbReference>
<comment type="similarity">
    <text evidence="1">Belongs to the class IV-like SAM-binding methyltransferase superfamily.</text>
</comment>
<dbReference type="GO" id="GO:0032259">
    <property type="term" value="P:methylation"/>
    <property type="evidence" value="ECO:0007669"/>
    <property type="project" value="UniProtKB-KW"/>
</dbReference>
<dbReference type="InterPro" id="IPR029028">
    <property type="entry name" value="Alpha/beta_knot_MTases"/>
</dbReference>
<dbReference type="GO" id="GO:0008168">
    <property type="term" value="F:methyltransferase activity"/>
    <property type="evidence" value="ECO:0007669"/>
    <property type="project" value="UniProtKB-KW"/>
</dbReference>
<reference evidence="3 4" key="1">
    <citation type="journal article" date="2023" name="Elife">
        <title>Identification of key yeast species and microbe-microbe interactions impacting larval growth of Drosophila in the wild.</title>
        <authorList>
            <person name="Mure A."/>
            <person name="Sugiura Y."/>
            <person name="Maeda R."/>
            <person name="Honda K."/>
            <person name="Sakurai N."/>
            <person name="Takahashi Y."/>
            <person name="Watada M."/>
            <person name="Katoh T."/>
            <person name="Gotoh A."/>
            <person name="Gotoh Y."/>
            <person name="Taniguchi I."/>
            <person name="Nakamura K."/>
            <person name="Hayashi T."/>
            <person name="Katayama T."/>
            <person name="Uemura T."/>
            <person name="Hattori Y."/>
        </authorList>
    </citation>
    <scope>NUCLEOTIDE SEQUENCE [LARGE SCALE GENOMIC DNA]</scope>
    <source>
        <strain evidence="3 4">SB-73</strain>
    </source>
</reference>
<dbReference type="Gene3D" id="3.40.1280.10">
    <property type="match status" value="1"/>
</dbReference>
<feature type="region of interest" description="Disordered" evidence="2">
    <location>
        <begin position="53"/>
        <end position="83"/>
    </location>
</feature>
<keyword evidence="4" id="KW-1185">Reference proteome</keyword>
<evidence type="ECO:0000313" key="4">
    <source>
        <dbReference type="Proteomes" id="UP001362899"/>
    </source>
</evidence>
<dbReference type="AlphaFoldDB" id="A0AAV5RIF3"/>
<dbReference type="Pfam" id="PF02598">
    <property type="entry name" value="Methyltrn_RNA_3"/>
    <property type="match status" value="1"/>
</dbReference>
<dbReference type="PANTHER" id="PTHR12150:SF13">
    <property type="entry name" value="METHYLTRANSFERASE C9ORF114-RELATED"/>
    <property type="match status" value="1"/>
</dbReference>